<evidence type="ECO:0000256" key="1">
    <source>
        <dbReference type="SAM" id="MobiDB-lite"/>
    </source>
</evidence>
<sequence length="214" mass="23447">MNTGLIGRGKKTYMEVAGNKMGRLNAPSSTAKPLYEPCLSPGHRHCADGSCMEFCPEDQVMNQNTILIMIVVGISVVIFLTVLYCFQQRSQHLRQSGQGIFESVDGEGASADHASLNNPPPPYEEVINSNLYPPTPVAQRSNTTQSVEEPRTPPPNYDMALHILAHSTESVLHSKPQASSPLVRRSVSTDQGLGRLARSSETEYHRLVSNTDSR</sequence>
<feature type="transmembrane region" description="Helical" evidence="2">
    <location>
        <begin position="66"/>
        <end position="86"/>
    </location>
</feature>
<evidence type="ECO:0000256" key="2">
    <source>
        <dbReference type="SAM" id="Phobius"/>
    </source>
</evidence>
<organism evidence="3 4">
    <name type="scientific">Elysia marginata</name>
    <dbReference type="NCBI Taxonomy" id="1093978"/>
    <lineage>
        <taxon>Eukaryota</taxon>
        <taxon>Metazoa</taxon>
        <taxon>Spiralia</taxon>
        <taxon>Lophotrochozoa</taxon>
        <taxon>Mollusca</taxon>
        <taxon>Gastropoda</taxon>
        <taxon>Heterobranchia</taxon>
        <taxon>Euthyneura</taxon>
        <taxon>Panpulmonata</taxon>
        <taxon>Sacoglossa</taxon>
        <taxon>Placobranchoidea</taxon>
        <taxon>Plakobranchidae</taxon>
        <taxon>Elysia</taxon>
    </lineage>
</organism>
<dbReference type="AlphaFoldDB" id="A0AAV4EGX7"/>
<keyword evidence="2" id="KW-1133">Transmembrane helix</keyword>
<name>A0AAV4EGX7_9GAST</name>
<feature type="region of interest" description="Disordered" evidence="1">
    <location>
        <begin position="170"/>
        <end position="214"/>
    </location>
</feature>
<feature type="compositionally biased region" description="Polar residues" evidence="1">
    <location>
        <begin position="127"/>
        <end position="147"/>
    </location>
</feature>
<proteinExistence type="predicted"/>
<keyword evidence="2" id="KW-0472">Membrane</keyword>
<evidence type="ECO:0000313" key="4">
    <source>
        <dbReference type="Proteomes" id="UP000762676"/>
    </source>
</evidence>
<gene>
    <name evidence="3" type="ORF">ElyMa_001802600</name>
</gene>
<reference evidence="3 4" key="1">
    <citation type="journal article" date="2021" name="Elife">
        <title>Chloroplast acquisition without the gene transfer in kleptoplastic sea slugs, Plakobranchus ocellatus.</title>
        <authorList>
            <person name="Maeda T."/>
            <person name="Takahashi S."/>
            <person name="Yoshida T."/>
            <person name="Shimamura S."/>
            <person name="Takaki Y."/>
            <person name="Nagai Y."/>
            <person name="Toyoda A."/>
            <person name="Suzuki Y."/>
            <person name="Arimoto A."/>
            <person name="Ishii H."/>
            <person name="Satoh N."/>
            <person name="Nishiyama T."/>
            <person name="Hasebe M."/>
            <person name="Maruyama T."/>
            <person name="Minagawa J."/>
            <person name="Obokata J."/>
            <person name="Shigenobu S."/>
        </authorList>
    </citation>
    <scope>NUCLEOTIDE SEQUENCE [LARGE SCALE GENOMIC DNA]</scope>
</reference>
<comment type="caution">
    <text evidence="3">The sequence shown here is derived from an EMBL/GenBank/DDBJ whole genome shotgun (WGS) entry which is preliminary data.</text>
</comment>
<accession>A0AAV4EGX7</accession>
<feature type="compositionally biased region" description="Polar residues" evidence="1">
    <location>
        <begin position="170"/>
        <end position="191"/>
    </location>
</feature>
<feature type="region of interest" description="Disordered" evidence="1">
    <location>
        <begin position="104"/>
        <end position="158"/>
    </location>
</feature>
<protein>
    <submittedName>
        <fullName evidence="3">Uncharacterized protein</fullName>
    </submittedName>
</protein>
<dbReference type="EMBL" id="BMAT01003652">
    <property type="protein sequence ID" value="GFR59741.1"/>
    <property type="molecule type" value="Genomic_DNA"/>
</dbReference>
<keyword evidence="2" id="KW-0812">Transmembrane</keyword>
<keyword evidence="4" id="KW-1185">Reference proteome</keyword>
<dbReference type="Proteomes" id="UP000762676">
    <property type="component" value="Unassembled WGS sequence"/>
</dbReference>
<evidence type="ECO:0000313" key="3">
    <source>
        <dbReference type="EMBL" id="GFR59741.1"/>
    </source>
</evidence>